<evidence type="ECO:0000256" key="3">
    <source>
        <dbReference type="SAM" id="Phobius"/>
    </source>
</evidence>
<keyword evidence="5" id="KW-1185">Reference proteome</keyword>
<dbReference type="InterPro" id="IPR009631">
    <property type="entry name" value="CGLD27-like"/>
</dbReference>
<proteinExistence type="predicted"/>
<organism evidence="4 5">
    <name type="scientific">Astrephomene gubernaculifera</name>
    <dbReference type="NCBI Taxonomy" id="47775"/>
    <lineage>
        <taxon>Eukaryota</taxon>
        <taxon>Viridiplantae</taxon>
        <taxon>Chlorophyta</taxon>
        <taxon>core chlorophytes</taxon>
        <taxon>Chlorophyceae</taxon>
        <taxon>CS clade</taxon>
        <taxon>Chlamydomonadales</taxon>
        <taxon>Astrephomenaceae</taxon>
        <taxon>Astrephomene</taxon>
    </lineage>
</organism>
<comment type="caution">
    <text evidence="4">The sequence shown here is derived from an EMBL/GenBank/DDBJ whole genome shotgun (WGS) entry which is preliminary data.</text>
</comment>
<sequence length="145" mass="16036">MHLSCAKYARHRACCSTGRLLLRAPSLRRVVAARAGRDKSRTDEARGGLDPYLEVAVPRDQRPVNQLAELKEDPLYSWGALDAPQYLQRLAGVWAFFFAAVGGPIAYQTFDPVQQPLEWFLAGSTGSLVVVAALVARIYLGWSYV</sequence>
<dbReference type="PANTHER" id="PTHR34214:SF3">
    <property type="entry name" value="PROTEIN CONSERVED IN THE GREEN LINEAGE AND DIATOMS 27, CHLOROPLASTIC"/>
    <property type="match status" value="1"/>
</dbReference>
<keyword evidence="3" id="KW-0472">Membrane</keyword>
<evidence type="ECO:0000256" key="1">
    <source>
        <dbReference type="ARBA" id="ARBA00004474"/>
    </source>
</evidence>
<keyword evidence="2" id="KW-0934">Plastid</keyword>
<keyword evidence="3" id="KW-0812">Transmembrane</keyword>
<keyword evidence="3" id="KW-1133">Transmembrane helix</keyword>
<dbReference type="Proteomes" id="UP001054857">
    <property type="component" value="Unassembled WGS sequence"/>
</dbReference>
<dbReference type="EMBL" id="BMAR01000034">
    <property type="protein sequence ID" value="GFR50026.1"/>
    <property type="molecule type" value="Genomic_DNA"/>
</dbReference>
<protein>
    <submittedName>
        <fullName evidence="4">Uncharacterized protein</fullName>
    </submittedName>
</protein>
<reference evidence="4 5" key="1">
    <citation type="journal article" date="2021" name="Sci. Rep.">
        <title>Genome sequencing of the multicellular alga Astrephomene provides insights into convergent evolution of germ-soma differentiation.</title>
        <authorList>
            <person name="Yamashita S."/>
            <person name="Yamamoto K."/>
            <person name="Matsuzaki R."/>
            <person name="Suzuki S."/>
            <person name="Yamaguchi H."/>
            <person name="Hirooka S."/>
            <person name="Minakuchi Y."/>
            <person name="Miyagishima S."/>
            <person name="Kawachi M."/>
            <person name="Toyoda A."/>
            <person name="Nozaki H."/>
        </authorList>
    </citation>
    <scope>NUCLEOTIDE SEQUENCE [LARGE SCALE GENOMIC DNA]</scope>
    <source>
        <strain evidence="4 5">NIES-4017</strain>
    </source>
</reference>
<feature type="transmembrane region" description="Helical" evidence="3">
    <location>
        <begin position="90"/>
        <end position="107"/>
    </location>
</feature>
<name>A0AAD3E285_9CHLO</name>
<comment type="subcellular location">
    <subcellularLocation>
        <location evidence="1">Plastid</location>
    </subcellularLocation>
</comment>
<evidence type="ECO:0000313" key="5">
    <source>
        <dbReference type="Proteomes" id="UP001054857"/>
    </source>
</evidence>
<feature type="non-terminal residue" evidence="4">
    <location>
        <position position="145"/>
    </location>
</feature>
<dbReference type="PANTHER" id="PTHR34214">
    <property type="match status" value="1"/>
</dbReference>
<evidence type="ECO:0000256" key="2">
    <source>
        <dbReference type="ARBA" id="ARBA00022640"/>
    </source>
</evidence>
<dbReference type="AlphaFoldDB" id="A0AAD3E285"/>
<accession>A0AAD3E285</accession>
<dbReference type="GO" id="GO:0009536">
    <property type="term" value="C:plastid"/>
    <property type="evidence" value="ECO:0007669"/>
    <property type="project" value="UniProtKB-SubCell"/>
</dbReference>
<evidence type="ECO:0000313" key="4">
    <source>
        <dbReference type="EMBL" id="GFR50026.1"/>
    </source>
</evidence>
<gene>
    <name evidence="4" type="ORF">Agub_g12176</name>
</gene>
<feature type="transmembrane region" description="Helical" evidence="3">
    <location>
        <begin position="119"/>
        <end position="140"/>
    </location>
</feature>
<dbReference type="Pfam" id="PF06799">
    <property type="entry name" value="CGLD27-like"/>
    <property type="match status" value="1"/>
</dbReference>